<dbReference type="InterPro" id="IPR039426">
    <property type="entry name" value="TonB-dep_rcpt-like"/>
</dbReference>
<dbReference type="PANTHER" id="PTHR47234:SF2">
    <property type="entry name" value="TONB-DEPENDENT RECEPTOR"/>
    <property type="match status" value="1"/>
</dbReference>
<feature type="short sequence motif" description="TonB C-terminal box" evidence="10">
    <location>
        <begin position="962"/>
        <end position="979"/>
    </location>
</feature>
<dbReference type="Proteomes" id="UP000016505">
    <property type="component" value="Chromosome I"/>
</dbReference>
<evidence type="ECO:0000256" key="8">
    <source>
        <dbReference type="ARBA" id="ARBA00023237"/>
    </source>
</evidence>
<dbReference type="RefSeq" id="WP_010554852.1">
    <property type="nucleotide sequence ID" value="NZ_CP011025.1"/>
</dbReference>
<name>A0A290RW85_9GAMM</name>
<feature type="chain" id="PRO_5012290269" description="TonB-dependent receptor" evidence="12">
    <location>
        <begin position="36"/>
        <end position="979"/>
    </location>
</feature>
<dbReference type="InterPro" id="IPR000531">
    <property type="entry name" value="Beta-barrel_TonB"/>
</dbReference>
<feature type="domain" description="TonB-dependent receptor plug" evidence="14">
    <location>
        <begin position="58"/>
        <end position="173"/>
    </location>
</feature>
<keyword evidence="3 9" id="KW-1134">Transmembrane beta strand</keyword>
<dbReference type="KEGG" id="part:PARC_a0082"/>
<dbReference type="Pfam" id="PF07715">
    <property type="entry name" value="Plug"/>
    <property type="match status" value="1"/>
</dbReference>
<evidence type="ECO:0008006" key="17">
    <source>
        <dbReference type="Google" id="ProtNLM"/>
    </source>
</evidence>
<dbReference type="Gene3D" id="2.40.170.20">
    <property type="entry name" value="TonB-dependent receptor, beta-barrel domain"/>
    <property type="match status" value="1"/>
</dbReference>
<dbReference type="InterPro" id="IPR010917">
    <property type="entry name" value="TonB_rcpt_CS"/>
</dbReference>
<keyword evidence="7 9" id="KW-0472">Membrane</keyword>
<evidence type="ECO:0000256" key="1">
    <source>
        <dbReference type="ARBA" id="ARBA00004571"/>
    </source>
</evidence>
<evidence type="ECO:0000256" key="9">
    <source>
        <dbReference type="PROSITE-ProRule" id="PRU01360"/>
    </source>
</evidence>
<proteinExistence type="inferred from homology"/>
<reference evidence="15 16" key="1">
    <citation type="journal article" date="2012" name="J. Bacteriol.">
        <title>Genome sequences of type strains of seven species of the marine bacterium Pseudoalteromonas.</title>
        <authorList>
            <person name="Xie B.B."/>
            <person name="Shu Y.L."/>
            <person name="Qin Q.L."/>
            <person name="Rong J.C."/>
            <person name="Zhang X.Y."/>
            <person name="Chen X.L."/>
            <person name="Shi M."/>
            <person name="He H.L."/>
            <person name="Zhou B.C."/>
            <person name="Zhang Y.Z."/>
        </authorList>
    </citation>
    <scope>NUCLEOTIDE SEQUENCE [LARGE SCALE GENOMIC DNA]</scope>
    <source>
        <strain evidence="15 16">A 37-1-2</strain>
    </source>
</reference>
<comment type="subcellular location">
    <subcellularLocation>
        <location evidence="1 9">Cell outer membrane</location>
        <topology evidence="1 9">Multi-pass membrane protein</topology>
    </subcellularLocation>
</comment>
<comment type="similarity">
    <text evidence="9 11">Belongs to the TonB-dependent receptor family.</text>
</comment>
<dbReference type="InterPro" id="IPR037066">
    <property type="entry name" value="Plug_dom_sf"/>
</dbReference>
<sequence>MTLTNKGSARLFKKSSLTVALSSAILASISFQGVAAEDDEITKIERVQVTGSRISKAKLSQPAPIVTITAEDIAKGGTPDLGSILAELPSIGATDTLVGNNNSNAAAGVSSADLRRLGAARTLVLVNGKRHVAGAPGSSQVDLNTIPSALIERIEIITGGASAIYGSDAVSGVVNVILKDNFDGLQFNASVGNSTEGVGTENHSFSVVAGTDIAGGKGNITFFAGQDRVRQVLANDLRQTNAYGTVDNPLNTGENDGIPDRLTVPNVLSERISENGVINPFGDSGSIYTFNNGGRAELMPAREASGSFAFGNFPDGCEFCANTQDYENVLPELEKLTLGSTLNYNLTDNHTFYSDFKFVRTEVEQQFQPSFEFGGIFIDVEDNPYLDSNLRQQLLSEGTTSVEMSKFFGELGNRSADNKRELFRVVTGLKGIFTLSETDVDYDFYYVYGQTDNRRKTLNDLIPDNLVAALDAVIDPATGEAACRSQVPSLQGEGYIDPASVNGDACTPYNAFGFDQASAAAKDYVSADVTRTDTITQELIGGSITFDTGEFFELQGGAIGLATGFEYREETSESITDEFTKAGFLSNAATPDAYGEFDVTEAFVEINLPLLTDVAFAKELTIDAAYRTADYSHAGTADAWKVGLLYRPVDDVRIRGTYGQAVRAPNITEAFDPISPGFDNIADPCDADRIDNNPNRTANCAALNIGAGFQANDNVSIDVLSGGNPELESETSTSLTAGVVWTPSFFENFSLTVDYYDIEIEDAISFISAQSVIDNCVDAAGGPDAAFCSQVDRDSASNDITLVRSGYLNAASITTRGIEADFDYDMNLTDYSLEGDLKFNLFVNHLLELDVFEFQSRPDTVNVEDGEVGDPEWQARFSAVYNYNDLTLNWTTRYTDRSARFDLSPDGDIEEDLKPGYVGSIITHDISASYNVFDNTRVDFGLRNVTDKLPPAYISASGGDEAIYDAVGRRFFANLSVNF</sequence>
<dbReference type="PROSITE" id="PS52016">
    <property type="entry name" value="TONB_DEPENDENT_REC_3"/>
    <property type="match status" value="1"/>
</dbReference>
<keyword evidence="5 12" id="KW-0732">Signal</keyword>
<evidence type="ECO:0000256" key="7">
    <source>
        <dbReference type="ARBA" id="ARBA00023136"/>
    </source>
</evidence>
<dbReference type="GO" id="GO:0009279">
    <property type="term" value="C:cell outer membrane"/>
    <property type="evidence" value="ECO:0007669"/>
    <property type="project" value="UniProtKB-SubCell"/>
</dbReference>
<dbReference type="PROSITE" id="PS01156">
    <property type="entry name" value="TONB_DEPENDENT_REC_2"/>
    <property type="match status" value="1"/>
</dbReference>
<evidence type="ECO:0000313" key="15">
    <source>
        <dbReference type="EMBL" id="ATC84862.1"/>
    </source>
</evidence>
<evidence type="ECO:0000259" key="13">
    <source>
        <dbReference type="Pfam" id="PF00593"/>
    </source>
</evidence>
<evidence type="ECO:0000256" key="11">
    <source>
        <dbReference type="RuleBase" id="RU003357"/>
    </source>
</evidence>
<evidence type="ECO:0000256" key="6">
    <source>
        <dbReference type="ARBA" id="ARBA00023077"/>
    </source>
</evidence>
<evidence type="ECO:0000259" key="14">
    <source>
        <dbReference type="Pfam" id="PF07715"/>
    </source>
</evidence>
<organism evidence="15 16">
    <name type="scientific">Pseudoalteromonas arctica A 37-1-2</name>
    <dbReference type="NCBI Taxonomy" id="1117313"/>
    <lineage>
        <taxon>Bacteria</taxon>
        <taxon>Pseudomonadati</taxon>
        <taxon>Pseudomonadota</taxon>
        <taxon>Gammaproteobacteria</taxon>
        <taxon>Alteromonadales</taxon>
        <taxon>Pseudoalteromonadaceae</taxon>
        <taxon>Pseudoalteromonas</taxon>
    </lineage>
</organism>
<evidence type="ECO:0000256" key="5">
    <source>
        <dbReference type="ARBA" id="ARBA00022729"/>
    </source>
</evidence>
<keyword evidence="2 9" id="KW-0813">Transport</keyword>
<dbReference type="SUPFAM" id="SSF56935">
    <property type="entry name" value="Porins"/>
    <property type="match status" value="1"/>
</dbReference>
<evidence type="ECO:0000256" key="10">
    <source>
        <dbReference type="PROSITE-ProRule" id="PRU10144"/>
    </source>
</evidence>
<dbReference type="PANTHER" id="PTHR47234">
    <property type="match status" value="1"/>
</dbReference>
<evidence type="ECO:0000256" key="3">
    <source>
        <dbReference type="ARBA" id="ARBA00022452"/>
    </source>
</evidence>
<keyword evidence="4 9" id="KW-0812">Transmembrane</keyword>
<evidence type="ECO:0000256" key="12">
    <source>
        <dbReference type="SAM" id="SignalP"/>
    </source>
</evidence>
<dbReference type="EMBL" id="CP011025">
    <property type="protein sequence ID" value="ATC84862.1"/>
    <property type="molecule type" value="Genomic_DNA"/>
</dbReference>
<gene>
    <name evidence="15" type="ORF">PARC_a0082</name>
</gene>
<dbReference type="Gene3D" id="2.170.130.10">
    <property type="entry name" value="TonB-dependent receptor, plug domain"/>
    <property type="match status" value="1"/>
</dbReference>
<evidence type="ECO:0000256" key="2">
    <source>
        <dbReference type="ARBA" id="ARBA00022448"/>
    </source>
</evidence>
<dbReference type="OrthoDB" id="176248at2"/>
<dbReference type="InterPro" id="IPR036942">
    <property type="entry name" value="Beta-barrel_TonB_sf"/>
</dbReference>
<dbReference type="Pfam" id="PF00593">
    <property type="entry name" value="TonB_dep_Rec_b-barrel"/>
    <property type="match status" value="1"/>
</dbReference>
<feature type="domain" description="TonB-dependent receptor-like beta-barrel" evidence="13">
    <location>
        <begin position="520"/>
        <end position="945"/>
    </location>
</feature>
<keyword evidence="6 11" id="KW-0798">TonB box</keyword>
<feature type="signal peptide" evidence="12">
    <location>
        <begin position="1"/>
        <end position="35"/>
    </location>
</feature>
<evidence type="ECO:0000256" key="4">
    <source>
        <dbReference type="ARBA" id="ARBA00022692"/>
    </source>
</evidence>
<dbReference type="AlphaFoldDB" id="A0A290RW85"/>
<keyword evidence="8 9" id="KW-0998">Cell outer membrane</keyword>
<dbReference type="InterPro" id="IPR012910">
    <property type="entry name" value="Plug_dom"/>
</dbReference>
<evidence type="ECO:0000313" key="16">
    <source>
        <dbReference type="Proteomes" id="UP000016505"/>
    </source>
</evidence>
<accession>A0A290RW85</accession>
<protein>
    <recommendedName>
        <fullName evidence="17">TonB-dependent receptor</fullName>
    </recommendedName>
</protein>